<sequence>MAPQLQTAPPPDARSVRAVAATSLTAALLLLLAALSPFGAAALAVPPGAVTVHDTTGTVDSTGLSEDLAQVDFRREVDLVVLVVDVTDHGHSSAEDTALNDTVRDVAQEDLTELLSADGDHFADGTVIIALDPDNRFLGTYAGEDVKLSDDGFSAVQDAMRGDARDADWEATLEAGAEKYAALLDRPWWQHPVSLVAAAVAACAAAATGIGILGLRRGARRRVDEALPRYGEVLSRREITDSAARTLPATSPYAQAVLRQHETYTEQISTAERLHADLPVEQDRTWGWGFSSEQRRIAHEFSSTVESLDEAEGEIIAAADLLHRIGQWRAAWDRELEPLRDSLTQLDELTADPGADGASPEEEAALAELRALGEDASAEMDSLTARLEADEIDPDSALEALDTLTRELSAAVARLQGHRINHLAEDEEEAEVLREAAEEVEDSDYRTLRGRRHVLESPAGQDQFWNLSPVLWYASWRHESTGALDIYRNPPSSSGSTSGYSGGGFSGAGSSSRF</sequence>
<dbReference type="EMBL" id="CP023564">
    <property type="protein sequence ID" value="ATG55189.1"/>
    <property type="molecule type" value="Genomic_DNA"/>
</dbReference>
<evidence type="ECO:0000256" key="1">
    <source>
        <dbReference type="SAM" id="MobiDB-lite"/>
    </source>
</evidence>
<name>A0A291GY88_9MICO</name>
<evidence type="ECO:0000313" key="5">
    <source>
        <dbReference type="Proteomes" id="UP000217889"/>
    </source>
</evidence>
<dbReference type="OrthoDB" id="3249697at2"/>
<dbReference type="Gene3D" id="3.10.310.50">
    <property type="match status" value="1"/>
</dbReference>
<keyword evidence="2" id="KW-1133">Transmembrane helix</keyword>
<dbReference type="Pfam" id="PF17173">
    <property type="entry name" value="DUF5129"/>
    <property type="match status" value="1"/>
</dbReference>
<reference evidence="4 5" key="1">
    <citation type="journal article" date="2014" name="Int. J. Syst. Evol. Microbiol.">
        <title>Brachybacterium ginsengisoli sp. nov., isolated from soil of a ginseng field.</title>
        <authorList>
            <person name="Hoang V.A."/>
            <person name="Kim Y.J."/>
            <person name="Nguyen N.L."/>
            <person name="Yang D.C."/>
        </authorList>
    </citation>
    <scope>NUCLEOTIDE SEQUENCE [LARGE SCALE GENOMIC DNA]</scope>
    <source>
        <strain evidence="4 5">DCY80</strain>
    </source>
</reference>
<evidence type="ECO:0000259" key="3">
    <source>
        <dbReference type="Pfam" id="PF17173"/>
    </source>
</evidence>
<dbReference type="RefSeq" id="WP_096799653.1">
    <property type="nucleotide sequence ID" value="NZ_CP023564.1"/>
</dbReference>
<dbReference type="AlphaFoldDB" id="A0A291GY88"/>
<evidence type="ECO:0000313" key="4">
    <source>
        <dbReference type="EMBL" id="ATG55189.1"/>
    </source>
</evidence>
<keyword evidence="5" id="KW-1185">Reference proteome</keyword>
<evidence type="ECO:0000256" key="2">
    <source>
        <dbReference type="SAM" id="Phobius"/>
    </source>
</evidence>
<proteinExistence type="predicted"/>
<protein>
    <recommendedName>
        <fullName evidence="3">DUF5129 domain-containing protein</fullName>
    </recommendedName>
</protein>
<feature type="transmembrane region" description="Helical" evidence="2">
    <location>
        <begin position="193"/>
        <end position="215"/>
    </location>
</feature>
<dbReference type="InterPro" id="IPR033435">
    <property type="entry name" value="DUF5129"/>
</dbReference>
<keyword evidence="2" id="KW-0472">Membrane</keyword>
<accession>A0A291GY88</accession>
<feature type="domain" description="DUF5129" evidence="3">
    <location>
        <begin position="52"/>
        <end position="401"/>
    </location>
</feature>
<gene>
    <name evidence="4" type="ORF">CFK41_10785</name>
</gene>
<organism evidence="4 5">
    <name type="scientific">Brachybacterium ginsengisoli</name>
    <dbReference type="NCBI Taxonomy" id="1331682"/>
    <lineage>
        <taxon>Bacteria</taxon>
        <taxon>Bacillati</taxon>
        <taxon>Actinomycetota</taxon>
        <taxon>Actinomycetes</taxon>
        <taxon>Micrococcales</taxon>
        <taxon>Dermabacteraceae</taxon>
        <taxon>Brachybacterium</taxon>
    </lineage>
</organism>
<keyword evidence="2" id="KW-0812">Transmembrane</keyword>
<dbReference type="KEGG" id="bgg:CFK41_10785"/>
<feature type="region of interest" description="Disordered" evidence="1">
    <location>
        <begin position="485"/>
        <end position="514"/>
    </location>
</feature>
<dbReference type="Proteomes" id="UP000217889">
    <property type="component" value="Chromosome"/>
</dbReference>